<dbReference type="Gramene" id="OPUNC02G32420.1">
    <property type="protein sequence ID" value="OPUNC02G32420.1"/>
    <property type="gene ID" value="OPUNC02G32420"/>
</dbReference>
<evidence type="ECO:0000313" key="2">
    <source>
        <dbReference type="EnsemblPlants" id="OPUNC02G32420.1"/>
    </source>
</evidence>
<proteinExistence type="predicted"/>
<dbReference type="HOGENOM" id="CLU_179601_0_0_1"/>
<dbReference type="Proteomes" id="UP000026962">
    <property type="component" value="Chromosome 2"/>
</dbReference>
<reference evidence="2" key="1">
    <citation type="submission" date="2015-04" db="UniProtKB">
        <authorList>
            <consortium name="EnsemblPlants"/>
        </authorList>
    </citation>
    <scope>IDENTIFICATION</scope>
</reference>
<evidence type="ECO:0000256" key="1">
    <source>
        <dbReference type="SAM" id="MobiDB-lite"/>
    </source>
</evidence>
<organism evidence="2">
    <name type="scientific">Oryza punctata</name>
    <name type="common">Red rice</name>
    <dbReference type="NCBI Taxonomy" id="4537"/>
    <lineage>
        <taxon>Eukaryota</taxon>
        <taxon>Viridiplantae</taxon>
        <taxon>Streptophyta</taxon>
        <taxon>Embryophyta</taxon>
        <taxon>Tracheophyta</taxon>
        <taxon>Spermatophyta</taxon>
        <taxon>Magnoliopsida</taxon>
        <taxon>Liliopsida</taxon>
        <taxon>Poales</taxon>
        <taxon>Poaceae</taxon>
        <taxon>BOP clade</taxon>
        <taxon>Oryzoideae</taxon>
        <taxon>Oryzeae</taxon>
        <taxon>Oryzinae</taxon>
        <taxon>Oryza</taxon>
    </lineage>
</organism>
<reference evidence="2" key="2">
    <citation type="submission" date="2018-05" db="EMBL/GenBank/DDBJ databases">
        <title>OpunRS2 (Oryza punctata Reference Sequence Version 2).</title>
        <authorList>
            <person name="Zhang J."/>
            <person name="Kudrna D."/>
            <person name="Lee S."/>
            <person name="Talag J."/>
            <person name="Welchert J."/>
            <person name="Wing R.A."/>
        </authorList>
    </citation>
    <scope>NUCLEOTIDE SEQUENCE [LARGE SCALE GENOMIC DNA]</scope>
</reference>
<name>A0A0E0K625_ORYPU</name>
<accession>A0A0E0K625</accession>
<feature type="region of interest" description="Disordered" evidence="1">
    <location>
        <begin position="63"/>
        <end position="85"/>
    </location>
</feature>
<dbReference type="EnsemblPlants" id="OPUNC02G32420.1">
    <property type="protein sequence ID" value="OPUNC02G32420.1"/>
    <property type="gene ID" value="OPUNC02G32420"/>
</dbReference>
<feature type="region of interest" description="Disordered" evidence="1">
    <location>
        <begin position="1"/>
        <end position="33"/>
    </location>
</feature>
<protein>
    <submittedName>
        <fullName evidence="2">Uncharacterized protein</fullName>
    </submittedName>
</protein>
<sequence>MSRKDVVGYSPEQLPQPVPKGKKGKAKMPVKAPEVPPPLCDFVEWIDKEMDEFHSGMIRQWRERKEEREERQRERAAKEKAERERREELERAARRWMSFILV</sequence>
<dbReference type="AlphaFoldDB" id="A0A0E0K625"/>
<evidence type="ECO:0000313" key="3">
    <source>
        <dbReference type="Proteomes" id="UP000026962"/>
    </source>
</evidence>
<keyword evidence="3" id="KW-1185">Reference proteome</keyword>